<dbReference type="EMBL" id="JAESVP010000001">
    <property type="protein sequence ID" value="MBL4926530.1"/>
    <property type="molecule type" value="Genomic_DNA"/>
</dbReference>
<name>A0A8J7MPX1_9RHOB</name>
<reference evidence="2" key="1">
    <citation type="submission" date="2021-01" db="EMBL/GenBank/DDBJ databases">
        <title>Genome seq and assembly of Tabrizicola sp. KVB23.</title>
        <authorList>
            <person name="Chhetri G."/>
        </authorList>
    </citation>
    <scope>NUCLEOTIDE SEQUENCE</scope>
    <source>
        <strain evidence="2">KVB23</strain>
    </source>
</reference>
<gene>
    <name evidence="2" type="ORF">JI744_00295</name>
</gene>
<proteinExistence type="predicted"/>
<evidence type="ECO:0000313" key="2">
    <source>
        <dbReference type="EMBL" id="MBL4926530.1"/>
    </source>
</evidence>
<dbReference type="RefSeq" id="WP_202657090.1">
    <property type="nucleotide sequence ID" value="NZ_JAESVP010000001.1"/>
</dbReference>
<dbReference type="AlphaFoldDB" id="A0A8J7MPX1"/>
<dbReference type="Proteomes" id="UP000619033">
    <property type="component" value="Unassembled WGS sequence"/>
</dbReference>
<organism evidence="2 3">
    <name type="scientific">Fuscibacter oryzae</name>
    <dbReference type="NCBI Taxonomy" id="2803939"/>
    <lineage>
        <taxon>Bacteria</taxon>
        <taxon>Pseudomonadati</taxon>
        <taxon>Pseudomonadota</taxon>
        <taxon>Alphaproteobacteria</taxon>
        <taxon>Rhodobacterales</taxon>
        <taxon>Paracoccaceae</taxon>
        <taxon>Fuscibacter</taxon>
    </lineage>
</organism>
<sequence length="215" mass="22432">MLARAALAVLLIAPLSVQAEDKPVSGRGYFTGCDAEGDPIYCYIGAVGFSYAVGEDGASAPGLFDTLSALPLMGAVSFEGQVEDTGETSSDLVLTKLEPVAGDPFEATLHALQGDWRPEEASQDSSQQISVIGLDWMTYKDGEMSDSYQIAPGTACADGVDQSGVVLSLKRYGGDAPEDACWKVKLADDGHLVVQDAKGDGGEVAFTRILDDEGG</sequence>
<keyword evidence="3" id="KW-1185">Reference proteome</keyword>
<protein>
    <submittedName>
        <fullName evidence="2">Uncharacterized protein</fullName>
    </submittedName>
</protein>
<accession>A0A8J7MPX1</accession>
<comment type="caution">
    <text evidence="2">The sequence shown here is derived from an EMBL/GenBank/DDBJ whole genome shotgun (WGS) entry which is preliminary data.</text>
</comment>
<feature type="chain" id="PRO_5035163194" evidence="1">
    <location>
        <begin position="20"/>
        <end position="215"/>
    </location>
</feature>
<keyword evidence="1" id="KW-0732">Signal</keyword>
<evidence type="ECO:0000256" key="1">
    <source>
        <dbReference type="SAM" id="SignalP"/>
    </source>
</evidence>
<feature type="signal peptide" evidence="1">
    <location>
        <begin position="1"/>
        <end position="19"/>
    </location>
</feature>
<evidence type="ECO:0000313" key="3">
    <source>
        <dbReference type="Proteomes" id="UP000619033"/>
    </source>
</evidence>